<protein>
    <submittedName>
        <fullName evidence="1">Haloacid dehalogenase</fullName>
    </submittedName>
</protein>
<dbReference type="InterPro" id="IPR036412">
    <property type="entry name" value="HAD-like_sf"/>
</dbReference>
<dbReference type="Pfam" id="PF00702">
    <property type="entry name" value="Hydrolase"/>
    <property type="match status" value="1"/>
</dbReference>
<dbReference type="NCBIfam" id="TIGR01509">
    <property type="entry name" value="HAD-SF-IA-v3"/>
    <property type="match status" value="1"/>
</dbReference>
<dbReference type="PANTHER" id="PTHR47829:SF1">
    <property type="entry name" value="HAD FAMILY PHOSPHATASE"/>
    <property type="match status" value="1"/>
</dbReference>
<keyword evidence="2" id="KW-1185">Reference proteome</keyword>
<dbReference type="InterPro" id="IPR052898">
    <property type="entry name" value="ACAD10-like"/>
</dbReference>
<dbReference type="SFLD" id="SFLDS00003">
    <property type="entry name" value="Haloacid_Dehalogenase"/>
    <property type="match status" value="1"/>
</dbReference>
<evidence type="ECO:0000313" key="2">
    <source>
        <dbReference type="Proteomes" id="UP000617734"/>
    </source>
</evidence>
<dbReference type="EMBL" id="BNBO01000040">
    <property type="protein sequence ID" value="GHH78927.1"/>
    <property type="molecule type" value="Genomic_DNA"/>
</dbReference>
<dbReference type="Proteomes" id="UP000617734">
    <property type="component" value="Unassembled WGS sequence"/>
</dbReference>
<accession>A0A919KZZ8</accession>
<sequence>MPYRGLILDFAGVMTTPIGRSSQAWCTKAGLPADAWRSTLEDDPVGRALYVELELGRMTQAAWNSATAAIIGVDGENLMGRVHAQVKAVPSMLEVARQARASGIAVALLSNSYGFDPYDPYLATGVWDHFDVHVLSGHEGIAKPDPAIYTLTLERLGLSANECLFVDDHPRNLPPAEALGIATLHATGSEETAHVIARRLALPLQAVLPS</sequence>
<dbReference type="AlphaFoldDB" id="A0A919KZZ8"/>
<reference evidence="1" key="1">
    <citation type="journal article" date="2014" name="Int. J. Syst. Evol. Microbiol.">
        <title>Complete genome sequence of Corynebacterium casei LMG S-19264T (=DSM 44701T), isolated from a smear-ripened cheese.</title>
        <authorList>
            <consortium name="US DOE Joint Genome Institute (JGI-PGF)"/>
            <person name="Walter F."/>
            <person name="Albersmeier A."/>
            <person name="Kalinowski J."/>
            <person name="Ruckert C."/>
        </authorList>
    </citation>
    <scope>NUCLEOTIDE SEQUENCE</scope>
    <source>
        <strain evidence="1">JCM 4646</strain>
    </source>
</reference>
<evidence type="ECO:0000313" key="1">
    <source>
        <dbReference type="EMBL" id="GHH78927.1"/>
    </source>
</evidence>
<dbReference type="CDD" id="cd02603">
    <property type="entry name" value="HAD_sEH-N_like"/>
    <property type="match status" value="1"/>
</dbReference>
<organism evidence="1 2">
    <name type="scientific">Kitasatospora indigofera</name>
    <dbReference type="NCBI Taxonomy" id="67307"/>
    <lineage>
        <taxon>Bacteria</taxon>
        <taxon>Bacillati</taxon>
        <taxon>Actinomycetota</taxon>
        <taxon>Actinomycetes</taxon>
        <taxon>Kitasatosporales</taxon>
        <taxon>Streptomycetaceae</taxon>
        <taxon>Kitasatospora</taxon>
    </lineage>
</organism>
<dbReference type="SUPFAM" id="SSF56784">
    <property type="entry name" value="HAD-like"/>
    <property type="match status" value="1"/>
</dbReference>
<dbReference type="Gene3D" id="3.40.50.1000">
    <property type="entry name" value="HAD superfamily/HAD-like"/>
    <property type="match status" value="1"/>
</dbReference>
<gene>
    <name evidence="1" type="ORF">GCM10018781_55720</name>
</gene>
<reference evidence="1" key="2">
    <citation type="submission" date="2020-09" db="EMBL/GenBank/DDBJ databases">
        <authorList>
            <person name="Sun Q."/>
            <person name="Ohkuma M."/>
        </authorList>
    </citation>
    <scope>NUCLEOTIDE SEQUENCE</scope>
    <source>
        <strain evidence="1">JCM 4646</strain>
    </source>
</reference>
<dbReference type="InterPro" id="IPR023214">
    <property type="entry name" value="HAD_sf"/>
</dbReference>
<dbReference type="SFLD" id="SFLDG01129">
    <property type="entry name" value="C1.5:_HAD__Beta-PGM__Phosphata"/>
    <property type="match status" value="1"/>
</dbReference>
<dbReference type="RefSeq" id="WP_229927800.1">
    <property type="nucleotide sequence ID" value="NZ_BNBO01000040.1"/>
</dbReference>
<comment type="caution">
    <text evidence="1">The sequence shown here is derived from an EMBL/GenBank/DDBJ whole genome shotgun (WGS) entry which is preliminary data.</text>
</comment>
<dbReference type="InterPro" id="IPR006439">
    <property type="entry name" value="HAD-SF_hydro_IA"/>
</dbReference>
<proteinExistence type="predicted"/>
<dbReference type="GeneID" id="95355928"/>
<name>A0A919KZZ8_9ACTN</name>
<dbReference type="PRINTS" id="PR00413">
    <property type="entry name" value="HADHALOGNASE"/>
</dbReference>
<dbReference type="PANTHER" id="PTHR47829">
    <property type="entry name" value="HYDROLASE, PUTATIVE (AFU_ORTHOLOGUE AFUA_1G12880)-RELATED"/>
    <property type="match status" value="1"/>
</dbReference>